<dbReference type="InterPro" id="IPR043917">
    <property type="entry name" value="DUF5753"/>
</dbReference>
<dbReference type="CDD" id="cd00093">
    <property type="entry name" value="HTH_XRE"/>
    <property type="match status" value="1"/>
</dbReference>
<gene>
    <name evidence="2" type="ORF">AQJ67_25135</name>
</gene>
<dbReference type="InterPro" id="IPR010982">
    <property type="entry name" value="Lambda_DNA-bd_dom_sf"/>
</dbReference>
<dbReference type="Pfam" id="PF19054">
    <property type="entry name" value="DUF5753"/>
    <property type="match status" value="1"/>
</dbReference>
<organism evidence="2 3">
    <name type="scientific">Streptomyces caeruleatus</name>
    <dbReference type="NCBI Taxonomy" id="661399"/>
    <lineage>
        <taxon>Bacteria</taxon>
        <taxon>Bacillati</taxon>
        <taxon>Actinomycetota</taxon>
        <taxon>Actinomycetes</taxon>
        <taxon>Kitasatosporales</taxon>
        <taxon>Streptomycetaceae</taxon>
        <taxon>Streptomyces</taxon>
    </lineage>
</organism>
<evidence type="ECO:0000313" key="2">
    <source>
        <dbReference type="EMBL" id="KUN99661.1"/>
    </source>
</evidence>
<dbReference type="GO" id="GO:0003677">
    <property type="term" value="F:DNA binding"/>
    <property type="evidence" value="ECO:0007669"/>
    <property type="project" value="InterPro"/>
</dbReference>
<comment type="caution">
    <text evidence="2">The sequence shown here is derived from an EMBL/GenBank/DDBJ whole genome shotgun (WGS) entry which is preliminary data.</text>
</comment>
<proteinExistence type="predicted"/>
<dbReference type="InterPro" id="IPR001387">
    <property type="entry name" value="Cro/C1-type_HTH"/>
</dbReference>
<keyword evidence="3" id="KW-1185">Reference proteome</keyword>
<accession>A0A117RMY4</accession>
<dbReference type="EMBL" id="LMWY01000031">
    <property type="protein sequence ID" value="KUN99661.1"/>
    <property type="molecule type" value="Genomic_DNA"/>
</dbReference>
<dbReference type="RefSeq" id="WP_062721334.1">
    <property type="nucleotide sequence ID" value="NZ_KQ948931.1"/>
</dbReference>
<dbReference type="Pfam" id="PF13560">
    <property type="entry name" value="HTH_31"/>
    <property type="match status" value="1"/>
</dbReference>
<sequence>MTGRTGSQGRQSNEQRYGDELRRRREAAGLTQTELADMVVCSPSLIAHYEAGRRTPSPADARRLDQVLGTDGFFERWRATLAKARFAEHFQEAAEAEQLAVFIEEYAVAFVPGLLQTKAYAWAALKTAKPNNTAAELDKKVVNRLERARILENPESPTVWMILGENVIRTVVGGPPVMAEQLRHIVELARMGRIMVQVVPFSAGAHPAMGSMVKLMRFADAPDMAYVEALHTGSLTDDPSLVRQYRDAYDLARAAALPPEASLDLIASVAEDYDDHECPPHP</sequence>
<dbReference type="STRING" id="661399.AQJ67_25135"/>
<dbReference type="AlphaFoldDB" id="A0A117RMY4"/>
<dbReference type="Gene3D" id="1.10.260.40">
    <property type="entry name" value="lambda repressor-like DNA-binding domains"/>
    <property type="match status" value="1"/>
</dbReference>
<dbReference type="OrthoDB" id="2897536at2"/>
<dbReference type="SUPFAM" id="SSF47413">
    <property type="entry name" value="lambda repressor-like DNA-binding domains"/>
    <property type="match status" value="1"/>
</dbReference>
<name>A0A117RMY4_9ACTN</name>
<reference evidence="2 3" key="1">
    <citation type="submission" date="2015-10" db="EMBL/GenBank/DDBJ databases">
        <title>Draft genome sequence of Streptomyces caeruleatus NRRL B-24802, type strain for the species Streptomyces caeruleatus.</title>
        <authorList>
            <person name="Ruckert C."/>
            <person name="Winkler A."/>
            <person name="Kalinowski J."/>
            <person name="Kampfer P."/>
            <person name="Glaeser S."/>
        </authorList>
    </citation>
    <scope>NUCLEOTIDE SEQUENCE [LARGE SCALE GENOMIC DNA]</scope>
    <source>
        <strain evidence="2 3">NRRL B-24802</strain>
    </source>
</reference>
<feature type="domain" description="HTH cro/C1-type" evidence="1">
    <location>
        <begin position="21"/>
        <end position="73"/>
    </location>
</feature>
<evidence type="ECO:0000313" key="3">
    <source>
        <dbReference type="Proteomes" id="UP000053429"/>
    </source>
</evidence>
<dbReference type="PROSITE" id="PS50943">
    <property type="entry name" value="HTH_CROC1"/>
    <property type="match status" value="1"/>
</dbReference>
<evidence type="ECO:0000259" key="1">
    <source>
        <dbReference type="PROSITE" id="PS50943"/>
    </source>
</evidence>
<dbReference type="SMART" id="SM00530">
    <property type="entry name" value="HTH_XRE"/>
    <property type="match status" value="1"/>
</dbReference>
<dbReference type="Proteomes" id="UP000053429">
    <property type="component" value="Unassembled WGS sequence"/>
</dbReference>
<protein>
    <recommendedName>
        <fullName evidence="1">HTH cro/C1-type domain-containing protein</fullName>
    </recommendedName>
</protein>